<evidence type="ECO:0000313" key="3">
    <source>
        <dbReference type="Proteomes" id="UP000553632"/>
    </source>
</evidence>
<keyword evidence="1" id="KW-0732">Signal</keyword>
<gene>
    <name evidence="2" type="ORF">FOZ63_007506</name>
</gene>
<sequence>MRLLATRSTIGPFLGSLVILFTLVDHSECKVAHSLPGWVPKDVKDALKEMKKEQKATKRLLSDHTCALRKSLIELLEEVPDKDVGLAKINLMAELGLCSWWRDEHYLAAERFQRAIDLTGFKKIKQFIDHGLGHIVEASNASNYMVEGKFESAALHLRALKRLLLRDEAWALDEVLRKPPMDQLKPHERELVKSNPGDFLINNTYVGVVYRGWTVAAKQQLRFCEANLIGLDEGRLAKRERMGGETDNTAYLQGVAAEPVMPWRSFQLPINLYERRE</sequence>
<comment type="caution">
    <text evidence="2">The sequence shown here is derived from an EMBL/GenBank/DDBJ whole genome shotgun (WGS) entry which is preliminary data.</text>
</comment>
<reference evidence="2 3" key="1">
    <citation type="submission" date="2020-04" db="EMBL/GenBank/DDBJ databases">
        <title>Perkinsus olseni comparative genomics.</title>
        <authorList>
            <person name="Bogema D.R."/>
        </authorList>
    </citation>
    <scope>NUCLEOTIDE SEQUENCE [LARGE SCALE GENOMIC DNA]</scope>
    <source>
        <strain evidence="2 3">ATCC PRA-207</strain>
    </source>
</reference>
<keyword evidence="3" id="KW-1185">Reference proteome</keyword>
<feature type="signal peptide" evidence="1">
    <location>
        <begin position="1"/>
        <end position="29"/>
    </location>
</feature>
<proteinExistence type="predicted"/>
<feature type="chain" id="PRO_5029855276" evidence="1">
    <location>
        <begin position="30"/>
        <end position="277"/>
    </location>
</feature>
<dbReference type="EMBL" id="JABANO010023432">
    <property type="protein sequence ID" value="KAF4723558.1"/>
    <property type="molecule type" value="Genomic_DNA"/>
</dbReference>
<dbReference type="AlphaFoldDB" id="A0A7J6RS45"/>
<accession>A0A7J6RS45</accession>
<feature type="non-terminal residue" evidence="2">
    <location>
        <position position="1"/>
    </location>
</feature>
<protein>
    <submittedName>
        <fullName evidence="2">Uncharacterized protein</fullName>
    </submittedName>
</protein>
<organism evidence="2 3">
    <name type="scientific">Perkinsus olseni</name>
    <name type="common">Perkinsus atlanticus</name>
    <dbReference type="NCBI Taxonomy" id="32597"/>
    <lineage>
        <taxon>Eukaryota</taxon>
        <taxon>Sar</taxon>
        <taxon>Alveolata</taxon>
        <taxon>Perkinsozoa</taxon>
        <taxon>Perkinsea</taxon>
        <taxon>Perkinsida</taxon>
        <taxon>Perkinsidae</taxon>
        <taxon>Perkinsus</taxon>
    </lineage>
</organism>
<evidence type="ECO:0000256" key="1">
    <source>
        <dbReference type="SAM" id="SignalP"/>
    </source>
</evidence>
<name>A0A7J6RS45_PEROL</name>
<evidence type="ECO:0000313" key="2">
    <source>
        <dbReference type="EMBL" id="KAF4723558.1"/>
    </source>
</evidence>
<dbReference type="Proteomes" id="UP000553632">
    <property type="component" value="Unassembled WGS sequence"/>
</dbReference>